<dbReference type="Proteomes" id="UP001059380">
    <property type="component" value="Chromosome"/>
</dbReference>
<protein>
    <submittedName>
        <fullName evidence="2">Chemotaxis protein CheW</fullName>
    </submittedName>
</protein>
<dbReference type="KEGG" id="orp:MOP44_22975"/>
<sequence length="177" mass="19874">MTSDGERNLFDRPMPEGYRRELQSLVAVEPPKVVRHTGSVLLFQLGQLRLALPTKVATAVSPVLHIARIPHRSGTVLLGLVAFRGEIIPCCSLARLLDVARNETRTARMLILEEAPGRLWAVPIDAMVGIRTTPELQTRDSTPPVAHWLRGTFEYKSRDFYLLDHENLFRQITLATA</sequence>
<dbReference type="EMBL" id="CP093313">
    <property type="protein sequence ID" value="UWZ83417.1"/>
    <property type="molecule type" value="Genomic_DNA"/>
</dbReference>
<dbReference type="AlphaFoldDB" id="A0A9J7BLR4"/>
<dbReference type="PROSITE" id="PS50851">
    <property type="entry name" value="CHEW"/>
    <property type="match status" value="1"/>
</dbReference>
<proteinExistence type="predicted"/>
<evidence type="ECO:0000259" key="1">
    <source>
        <dbReference type="PROSITE" id="PS50851"/>
    </source>
</evidence>
<dbReference type="GO" id="GO:0006935">
    <property type="term" value="P:chemotaxis"/>
    <property type="evidence" value="ECO:0007669"/>
    <property type="project" value="InterPro"/>
</dbReference>
<dbReference type="RefSeq" id="WP_260792752.1">
    <property type="nucleotide sequence ID" value="NZ_CP093313.1"/>
</dbReference>
<dbReference type="SMART" id="SM00260">
    <property type="entry name" value="CheW"/>
    <property type="match status" value="1"/>
</dbReference>
<dbReference type="InterPro" id="IPR002545">
    <property type="entry name" value="CheW-lke_dom"/>
</dbReference>
<evidence type="ECO:0000313" key="2">
    <source>
        <dbReference type="EMBL" id="UWZ83417.1"/>
    </source>
</evidence>
<evidence type="ECO:0000313" key="3">
    <source>
        <dbReference type="Proteomes" id="UP001059380"/>
    </source>
</evidence>
<name>A0A9J7BLR4_9BACT</name>
<dbReference type="InterPro" id="IPR036061">
    <property type="entry name" value="CheW-like_dom_sf"/>
</dbReference>
<organism evidence="2 3">
    <name type="scientific">Occallatibacter riparius</name>
    <dbReference type="NCBI Taxonomy" id="1002689"/>
    <lineage>
        <taxon>Bacteria</taxon>
        <taxon>Pseudomonadati</taxon>
        <taxon>Acidobacteriota</taxon>
        <taxon>Terriglobia</taxon>
        <taxon>Terriglobales</taxon>
        <taxon>Acidobacteriaceae</taxon>
        <taxon>Occallatibacter</taxon>
    </lineage>
</organism>
<dbReference type="Pfam" id="PF01584">
    <property type="entry name" value="CheW"/>
    <property type="match status" value="1"/>
</dbReference>
<keyword evidence="3" id="KW-1185">Reference proteome</keyword>
<gene>
    <name evidence="2" type="ORF">MOP44_22975</name>
</gene>
<accession>A0A9J7BLR4</accession>
<reference evidence="2" key="1">
    <citation type="submission" date="2021-04" db="EMBL/GenBank/DDBJ databases">
        <title>Phylogenetic analysis of Acidobacteriaceae.</title>
        <authorList>
            <person name="Qiu L."/>
            <person name="Zhang Q."/>
        </authorList>
    </citation>
    <scope>NUCLEOTIDE SEQUENCE</scope>
    <source>
        <strain evidence="2">DSM 25168</strain>
    </source>
</reference>
<feature type="domain" description="CheW-like" evidence="1">
    <location>
        <begin position="37"/>
        <end position="174"/>
    </location>
</feature>
<dbReference type="SUPFAM" id="SSF50341">
    <property type="entry name" value="CheW-like"/>
    <property type="match status" value="1"/>
</dbReference>
<dbReference type="Gene3D" id="2.40.50.180">
    <property type="entry name" value="CheA-289, Domain 4"/>
    <property type="match status" value="1"/>
</dbReference>
<dbReference type="Gene3D" id="2.30.30.40">
    <property type="entry name" value="SH3 Domains"/>
    <property type="match status" value="1"/>
</dbReference>
<dbReference type="GO" id="GO:0007165">
    <property type="term" value="P:signal transduction"/>
    <property type="evidence" value="ECO:0007669"/>
    <property type="project" value="InterPro"/>
</dbReference>